<dbReference type="InterPro" id="IPR029151">
    <property type="entry name" value="Sensor-like_sf"/>
</dbReference>
<name>A0A7C2VA43_9AQUI</name>
<dbReference type="Pfam" id="PF00571">
    <property type="entry name" value="CBS"/>
    <property type="match status" value="1"/>
</dbReference>
<proteinExistence type="predicted"/>
<dbReference type="Gene3D" id="3.30.450.20">
    <property type="entry name" value="PAS domain"/>
    <property type="match status" value="1"/>
</dbReference>
<sequence>MKEIELSRLATGVPIIELSLGVKEALRTFEEYGIYDFLVVVKDNKPAGIVYKFDLINAQQRPNLIVGELVHPVMKLKNVVIKSDELVYLLDFFNFSKSPLLLIDKKGSYMGVLFYHVVLHHISLFKEATIPLFQKIRSLFGQEYYFYCFYIKSLKSFIETYGTSAGESIQKILYEDVKNSIPGDISLSLEEKEVYVLSKVRVKEEDIRSLYEEFHKEFTLLYAEANPLYIRGYCIPISEVHNFEDLFRISSDLKKRMERVYDASFFIFNDEKPSVVLCEYERKEFIHQIKSKIKQDFEKIVDVLKRSDRDLWEFILYDLFKEYPYFELFYIMGESGLQVSNNVVNPRITYPIKTGRKGADRSEKDYFKKATYEDVYISNIYISQATDDFCITVSKRFSYGEKSYILAGDINYREIHRLVKEYAKESEVSR</sequence>
<dbReference type="EMBL" id="DSFP01000035">
    <property type="protein sequence ID" value="HEW45879.1"/>
    <property type="molecule type" value="Genomic_DNA"/>
</dbReference>
<evidence type="ECO:0000313" key="3">
    <source>
        <dbReference type="EMBL" id="HEW45879.1"/>
    </source>
</evidence>
<dbReference type="SUPFAM" id="SSF54631">
    <property type="entry name" value="CBS-domain pair"/>
    <property type="match status" value="1"/>
</dbReference>
<dbReference type="SMART" id="SM00116">
    <property type="entry name" value="CBS"/>
    <property type="match status" value="1"/>
</dbReference>
<accession>A0A7C2VA43</accession>
<dbReference type="AlphaFoldDB" id="A0A7C2VA43"/>
<gene>
    <name evidence="3" type="ORF">ENO47_04310</name>
</gene>
<evidence type="ECO:0000256" key="1">
    <source>
        <dbReference type="PROSITE-ProRule" id="PRU00703"/>
    </source>
</evidence>
<dbReference type="InterPro" id="IPR000644">
    <property type="entry name" value="CBS_dom"/>
</dbReference>
<reference evidence="3" key="1">
    <citation type="journal article" date="2020" name="mSystems">
        <title>Genome- and Community-Level Interaction Insights into Carbon Utilization and Element Cycling Functions of Hydrothermarchaeota in Hydrothermal Sediment.</title>
        <authorList>
            <person name="Zhou Z."/>
            <person name="Liu Y."/>
            <person name="Xu W."/>
            <person name="Pan J."/>
            <person name="Luo Z.H."/>
            <person name="Li M."/>
        </authorList>
    </citation>
    <scope>NUCLEOTIDE SEQUENCE [LARGE SCALE GENOMIC DNA]</scope>
    <source>
        <strain evidence="3">SpSt-132</strain>
    </source>
</reference>
<organism evidence="3">
    <name type="scientific">Hydrogenobacter sp</name>
    <dbReference type="NCBI Taxonomy" id="2152829"/>
    <lineage>
        <taxon>Bacteria</taxon>
        <taxon>Pseudomonadati</taxon>
        <taxon>Aquificota</taxon>
        <taxon>Aquificia</taxon>
        <taxon>Aquificales</taxon>
        <taxon>Aquificaceae</taxon>
        <taxon>Hydrogenobacter</taxon>
    </lineage>
</organism>
<comment type="caution">
    <text evidence="3">The sequence shown here is derived from an EMBL/GenBank/DDBJ whole genome shotgun (WGS) entry which is preliminary data.</text>
</comment>
<evidence type="ECO:0000259" key="2">
    <source>
        <dbReference type="PROSITE" id="PS51371"/>
    </source>
</evidence>
<protein>
    <submittedName>
        <fullName evidence="3">CBS domain-containing protein</fullName>
    </submittedName>
</protein>
<dbReference type="InterPro" id="IPR046342">
    <property type="entry name" value="CBS_dom_sf"/>
</dbReference>
<dbReference type="CDD" id="cd02205">
    <property type="entry name" value="CBS_pair_SF"/>
    <property type="match status" value="1"/>
</dbReference>
<feature type="domain" description="CBS" evidence="2">
    <location>
        <begin position="9"/>
        <end position="65"/>
    </location>
</feature>
<dbReference type="PROSITE" id="PS51371">
    <property type="entry name" value="CBS"/>
    <property type="match status" value="1"/>
</dbReference>
<dbReference type="SUPFAM" id="SSF103190">
    <property type="entry name" value="Sensory domain-like"/>
    <property type="match status" value="1"/>
</dbReference>
<keyword evidence="1" id="KW-0129">CBS domain</keyword>
<dbReference type="Gene3D" id="3.10.580.10">
    <property type="entry name" value="CBS-domain"/>
    <property type="match status" value="1"/>
</dbReference>